<feature type="compositionally biased region" description="Low complexity" evidence="1">
    <location>
        <begin position="144"/>
        <end position="160"/>
    </location>
</feature>
<protein>
    <submittedName>
        <fullName evidence="2">Uncharacterized protein</fullName>
    </submittedName>
</protein>
<sequence>DFPELAGSLQRLLGTEEAKPRLQGTESVAVSRHSHMATGVTHGGSSCHPEVSSASAPGFPRARANPSGKGALMDADGGPVPRRVGHWFLSSEEQQVRGSAEENILAGSRHDVHVGRRRQSLGARSPCPSTPELLRPQTPPSPGSALRSRSVLSLSALSSE</sequence>
<dbReference type="AlphaFoldDB" id="A0A091FG11"/>
<feature type="non-terminal residue" evidence="2">
    <location>
        <position position="160"/>
    </location>
</feature>
<gene>
    <name evidence="2" type="ORF">N302_10447</name>
</gene>
<organism evidence="2 3">
    <name type="scientific">Corvus brachyrhynchos</name>
    <name type="common">American crow</name>
    <dbReference type="NCBI Taxonomy" id="85066"/>
    <lineage>
        <taxon>Eukaryota</taxon>
        <taxon>Metazoa</taxon>
        <taxon>Chordata</taxon>
        <taxon>Craniata</taxon>
        <taxon>Vertebrata</taxon>
        <taxon>Euteleostomi</taxon>
        <taxon>Archelosauria</taxon>
        <taxon>Archosauria</taxon>
        <taxon>Dinosauria</taxon>
        <taxon>Saurischia</taxon>
        <taxon>Theropoda</taxon>
        <taxon>Coelurosauria</taxon>
        <taxon>Aves</taxon>
        <taxon>Neognathae</taxon>
        <taxon>Neoaves</taxon>
        <taxon>Telluraves</taxon>
        <taxon>Australaves</taxon>
        <taxon>Passeriformes</taxon>
        <taxon>Corvoidea</taxon>
        <taxon>Corvidae</taxon>
        <taxon>Corvus</taxon>
    </lineage>
</organism>
<proteinExistence type="predicted"/>
<feature type="region of interest" description="Disordered" evidence="1">
    <location>
        <begin position="1"/>
        <end position="160"/>
    </location>
</feature>
<evidence type="ECO:0000256" key="1">
    <source>
        <dbReference type="SAM" id="MobiDB-lite"/>
    </source>
</evidence>
<dbReference type="EMBL" id="KK718969">
    <property type="protein sequence ID" value="KFO60450.1"/>
    <property type="molecule type" value="Genomic_DNA"/>
</dbReference>
<reference evidence="2 3" key="1">
    <citation type="submission" date="2014-04" db="EMBL/GenBank/DDBJ databases">
        <title>Genome evolution of avian class.</title>
        <authorList>
            <person name="Zhang G."/>
            <person name="Li C."/>
        </authorList>
    </citation>
    <scope>NUCLEOTIDE SEQUENCE [LARGE SCALE GENOMIC DNA]</scope>
    <source>
        <strain evidence="2">BGI_N302</strain>
    </source>
</reference>
<accession>A0A091FG11</accession>
<dbReference type="Proteomes" id="UP000052976">
    <property type="component" value="Unassembled WGS sequence"/>
</dbReference>
<name>A0A091FG11_CORBR</name>
<feature type="non-terminal residue" evidence="2">
    <location>
        <position position="1"/>
    </location>
</feature>
<keyword evidence="3" id="KW-1185">Reference proteome</keyword>
<evidence type="ECO:0000313" key="2">
    <source>
        <dbReference type="EMBL" id="KFO60450.1"/>
    </source>
</evidence>
<evidence type="ECO:0000313" key="3">
    <source>
        <dbReference type="Proteomes" id="UP000052976"/>
    </source>
</evidence>